<reference evidence="1 2" key="1">
    <citation type="journal article" date="2012" name="Int. J. Syst. Evol. Microbiol.">
        <title>Vibrio caribbeanicus sp. nov., isolated from the marine sponge Scleritoderma cyanea.</title>
        <authorList>
            <person name="Hoffmann M."/>
            <person name="Monday S.R."/>
            <person name="Allard M.W."/>
            <person name="Strain E.A."/>
            <person name="Whittaker P."/>
            <person name="Naum M."/>
            <person name="McCarthy P.J."/>
            <person name="Lopez J.V."/>
            <person name="Fischer M."/>
            <person name="Brown E.W."/>
        </authorList>
    </citation>
    <scope>NUCLEOTIDE SEQUENCE [LARGE SCALE GENOMIC DNA]</scope>
    <source>
        <strain evidence="1 2">LMG 20546</strain>
    </source>
</reference>
<dbReference type="AlphaFoldDB" id="E8M0I3"/>
<protein>
    <submittedName>
        <fullName evidence="1">Uncharacterized protein</fullName>
    </submittedName>
</protein>
<dbReference type="EMBL" id="AEVS01000116">
    <property type="protein sequence ID" value="EGA63508.1"/>
    <property type="molecule type" value="Genomic_DNA"/>
</dbReference>
<name>E8M0I3_9VIBR</name>
<dbReference type="Proteomes" id="UP000004371">
    <property type="component" value="Unassembled WGS sequence"/>
</dbReference>
<proteinExistence type="predicted"/>
<organism evidence="1 2">
    <name type="scientific">Vibrio brasiliensis LMG 20546</name>
    <dbReference type="NCBI Taxonomy" id="945543"/>
    <lineage>
        <taxon>Bacteria</taxon>
        <taxon>Pseudomonadati</taxon>
        <taxon>Pseudomonadota</taxon>
        <taxon>Gammaproteobacteria</taxon>
        <taxon>Vibrionales</taxon>
        <taxon>Vibrionaceae</taxon>
        <taxon>Vibrio</taxon>
        <taxon>Vibrio oreintalis group</taxon>
    </lineage>
</organism>
<accession>E8M0I3</accession>
<evidence type="ECO:0000313" key="1">
    <source>
        <dbReference type="EMBL" id="EGA63508.1"/>
    </source>
</evidence>
<gene>
    <name evidence="1" type="ORF">VIBR0546_09459</name>
</gene>
<evidence type="ECO:0000313" key="2">
    <source>
        <dbReference type="Proteomes" id="UP000004371"/>
    </source>
</evidence>
<keyword evidence="2" id="KW-1185">Reference proteome</keyword>
<comment type="caution">
    <text evidence="1">The sequence shown here is derived from an EMBL/GenBank/DDBJ whole genome shotgun (WGS) entry which is preliminary data.</text>
</comment>
<sequence length="68" mass="7967">MYKTQSNVVDPCKRRIHLLCNKFESVDVDGLEDWEFHEFRGKAESCLDIAKDCGYKEEISRLKMLLGK</sequence>